<proteinExistence type="predicted"/>
<keyword evidence="2" id="KW-1185">Reference proteome</keyword>
<dbReference type="EMBL" id="JBFNXR010000054">
    <property type="protein sequence ID" value="MEW9857092.1"/>
    <property type="molecule type" value="Genomic_DNA"/>
</dbReference>
<evidence type="ECO:0000313" key="2">
    <source>
        <dbReference type="Proteomes" id="UP001556118"/>
    </source>
</evidence>
<gene>
    <name evidence="1" type="ORF">ABUH87_18355</name>
</gene>
<sequence>MTGRAQTASLTKEAFRKEVCSTLPVHMRCADLFVDTRVASNFSSANVSASDLVYDSVSGDLKDTTTYEPGLPGDIVVMRLMYQSSVISGPLGFDLSNMQGDRRLLIATSIFKNETY</sequence>
<organism evidence="1 2">
    <name type="scientific">Novosphingobium rhizovicinum</name>
    <dbReference type="NCBI Taxonomy" id="3228928"/>
    <lineage>
        <taxon>Bacteria</taxon>
        <taxon>Pseudomonadati</taxon>
        <taxon>Pseudomonadota</taxon>
        <taxon>Alphaproteobacteria</taxon>
        <taxon>Sphingomonadales</taxon>
        <taxon>Sphingomonadaceae</taxon>
        <taxon>Novosphingobium</taxon>
    </lineage>
</organism>
<comment type="caution">
    <text evidence="1">The sequence shown here is derived from an EMBL/GenBank/DDBJ whole genome shotgun (WGS) entry which is preliminary data.</text>
</comment>
<name>A0ABV3RGH2_9SPHN</name>
<accession>A0ABV3RGH2</accession>
<evidence type="ECO:0000313" key="1">
    <source>
        <dbReference type="EMBL" id="MEW9857092.1"/>
    </source>
</evidence>
<dbReference type="Proteomes" id="UP001556118">
    <property type="component" value="Unassembled WGS sequence"/>
</dbReference>
<reference evidence="1 2" key="1">
    <citation type="submission" date="2024-06" db="EMBL/GenBank/DDBJ databases">
        <title>Novosphingobium rhizovicinus M1R2S20.</title>
        <authorList>
            <person name="Sun J.-Q."/>
        </authorList>
    </citation>
    <scope>NUCLEOTIDE SEQUENCE [LARGE SCALE GENOMIC DNA]</scope>
    <source>
        <strain evidence="1 2">M1R2S20</strain>
    </source>
</reference>
<protein>
    <submittedName>
        <fullName evidence="1">Uncharacterized protein</fullName>
    </submittedName>
</protein>
<dbReference type="RefSeq" id="WP_367775597.1">
    <property type="nucleotide sequence ID" value="NZ_JBFNXR010000054.1"/>
</dbReference>